<organism evidence="2">
    <name type="scientific">Culex pipiens</name>
    <name type="common">House mosquito</name>
    <dbReference type="NCBI Taxonomy" id="7175"/>
    <lineage>
        <taxon>Eukaryota</taxon>
        <taxon>Metazoa</taxon>
        <taxon>Ecdysozoa</taxon>
        <taxon>Arthropoda</taxon>
        <taxon>Hexapoda</taxon>
        <taxon>Insecta</taxon>
        <taxon>Pterygota</taxon>
        <taxon>Neoptera</taxon>
        <taxon>Endopterygota</taxon>
        <taxon>Diptera</taxon>
        <taxon>Nematocera</taxon>
        <taxon>Culicoidea</taxon>
        <taxon>Culicidae</taxon>
        <taxon>Culicinae</taxon>
        <taxon>Culicini</taxon>
        <taxon>Culex</taxon>
        <taxon>Culex</taxon>
    </lineage>
</organism>
<protein>
    <submittedName>
        <fullName evidence="2">(northern house mosquito) hypothetical protein</fullName>
    </submittedName>
</protein>
<dbReference type="EMBL" id="HBUE01043751">
    <property type="protein sequence ID" value="CAG6461789.1"/>
    <property type="molecule type" value="Transcribed_RNA"/>
</dbReference>
<feature type="compositionally biased region" description="Polar residues" evidence="1">
    <location>
        <begin position="97"/>
        <end position="109"/>
    </location>
</feature>
<dbReference type="AlphaFoldDB" id="A0A8D8F9E9"/>
<sequence length="109" mass="12818">MIAVWKSLQEAQKRRKLRENEEPTSAIQGGSDGQRRVTSATTTTTTPTQPKQQQAHRRRLRSAVPRERSRECLVRENRYAIERAEEEQWEREHEQRLTNTEQTAKCSDN</sequence>
<reference evidence="2" key="1">
    <citation type="submission" date="2021-05" db="EMBL/GenBank/DDBJ databases">
        <authorList>
            <person name="Alioto T."/>
            <person name="Alioto T."/>
            <person name="Gomez Garrido J."/>
        </authorList>
    </citation>
    <scope>NUCLEOTIDE SEQUENCE</scope>
</reference>
<evidence type="ECO:0000256" key="1">
    <source>
        <dbReference type="SAM" id="MobiDB-lite"/>
    </source>
</evidence>
<evidence type="ECO:0000313" key="2">
    <source>
        <dbReference type="EMBL" id="CAG6461789.1"/>
    </source>
</evidence>
<feature type="region of interest" description="Disordered" evidence="1">
    <location>
        <begin position="83"/>
        <end position="109"/>
    </location>
</feature>
<dbReference type="EMBL" id="HBUE01043750">
    <property type="protein sequence ID" value="CAG6461787.1"/>
    <property type="molecule type" value="Transcribed_RNA"/>
</dbReference>
<name>A0A8D8F9E9_CULPI</name>
<proteinExistence type="predicted"/>
<feature type="compositionally biased region" description="Low complexity" evidence="1">
    <location>
        <begin position="41"/>
        <end position="53"/>
    </location>
</feature>
<accession>A0A8D8F9E9</accession>
<feature type="region of interest" description="Disordered" evidence="1">
    <location>
        <begin position="1"/>
        <end position="71"/>
    </location>
</feature>